<dbReference type="OrthoDB" id="676979at2759"/>
<evidence type="ECO:0000313" key="2">
    <source>
        <dbReference type="EMBL" id="KAG0476724.1"/>
    </source>
</evidence>
<reference evidence="2 3" key="1">
    <citation type="journal article" date="2020" name="Nat. Food">
        <title>A phased Vanilla planifolia genome enables genetic improvement of flavour and production.</title>
        <authorList>
            <person name="Hasing T."/>
            <person name="Tang H."/>
            <person name="Brym M."/>
            <person name="Khazi F."/>
            <person name="Huang T."/>
            <person name="Chambers A.H."/>
        </authorList>
    </citation>
    <scope>NUCLEOTIDE SEQUENCE [LARGE SCALE GENOMIC DNA]</scope>
    <source>
        <tissue evidence="2">Leaf</tissue>
    </source>
</reference>
<feature type="signal peptide" evidence="1">
    <location>
        <begin position="1"/>
        <end position="29"/>
    </location>
</feature>
<keyword evidence="3" id="KW-1185">Reference proteome</keyword>
<accession>A0A835UUY0</accession>
<proteinExistence type="predicted"/>
<evidence type="ECO:0000256" key="1">
    <source>
        <dbReference type="SAM" id="SignalP"/>
    </source>
</evidence>
<dbReference type="AlphaFoldDB" id="A0A835UUY0"/>
<protein>
    <submittedName>
        <fullName evidence="2">Uncharacterized protein</fullName>
    </submittedName>
</protein>
<dbReference type="Proteomes" id="UP000636800">
    <property type="component" value="Chromosome 6"/>
</dbReference>
<comment type="caution">
    <text evidence="2">The sequence shown here is derived from an EMBL/GenBank/DDBJ whole genome shotgun (WGS) entry which is preliminary data.</text>
</comment>
<keyword evidence="1" id="KW-0732">Signal</keyword>
<feature type="chain" id="PRO_5032786528" evidence="1">
    <location>
        <begin position="30"/>
        <end position="73"/>
    </location>
</feature>
<organism evidence="2 3">
    <name type="scientific">Vanilla planifolia</name>
    <name type="common">Vanilla</name>
    <dbReference type="NCBI Taxonomy" id="51239"/>
    <lineage>
        <taxon>Eukaryota</taxon>
        <taxon>Viridiplantae</taxon>
        <taxon>Streptophyta</taxon>
        <taxon>Embryophyta</taxon>
        <taxon>Tracheophyta</taxon>
        <taxon>Spermatophyta</taxon>
        <taxon>Magnoliopsida</taxon>
        <taxon>Liliopsida</taxon>
        <taxon>Asparagales</taxon>
        <taxon>Orchidaceae</taxon>
        <taxon>Vanilloideae</taxon>
        <taxon>Vanilleae</taxon>
        <taxon>Vanilla</taxon>
    </lineage>
</organism>
<name>A0A835UUY0_VANPL</name>
<gene>
    <name evidence="2" type="ORF">HPP92_013565</name>
</gene>
<evidence type="ECO:0000313" key="3">
    <source>
        <dbReference type="Proteomes" id="UP000636800"/>
    </source>
</evidence>
<dbReference type="EMBL" id="JADCNL010000006">
    <property type="protein sequence ID" value="KAG0476724.1"/>
    <property type="molecule type" value="Genomic_DNA"/>
</dbReference>
<sequence length="73" mass="7668">MGCRCCRAAFVTFVLVVSVLVASIQSSAAARPMRVVYGEGSKIGPSAFQEAKESLELLLMRLPSGPSDRGAGH</sequence>